<keyword evidence="2" id="KW-1133">Transmembrane helix</keyword>
<evidence type="ECO:0000313" key="4">
    <source>
        <dbReference type="EMBL" id="NMH23949.1"/>
    </source>
</evidence>
<dbReference type="InterPro" id="IPR048428">
    <property type="entry name" value="YobI-NTPase"/>
</dbReference>
<evidence type="ECO:0000256" key="1">
    <source>
        <dbReference type="SAM" id="Coils"/>
    </source>
</evidence>
<feature type="domain" description="YobI-like P-loop NTPase" evidence="3">
    <location>
        <begin position="44"/>
        <end position="420"/>
    </location>
</feature>
<keyword evidence="5" id="KW-1185">Reference proteome</keyword>
<proteinExistence type="predicted"/>
<dbReference type="RefSeq" id="WP_169522502.1">
    <property type="nucleotide sequence ID" value="NZ_JAAMPT010000189.1"/>
</dbReference>
<dbReference type="SUPFAM" id="SSF52540">
    <property type="entry name" value="P-loop containing nucleoside triphosphate hydrolases"/>
    <property type="match status" value="1"/>
</dbReference>
<dbReference type="Proteomes" id="UP000767947">
    <property type="component" value="Unassembled WGS sequence"/>
</dbReference>
<dbReference type="Pfam" id="PF20693">
    <property type="entry name" value="YobI-ATPase"/>
    <property type="match status" value="1"/>
</dbReference>
<evidence type="ECO:0000313" key="5">
    <source>
        <dbReference type="Proteomes" id="UP000767947"/>
    </source>
</evidence>
<gene>
    <name evidence="4" type="ORF">G6042_01555</name>
</gene>
<keyword evidence="2" id="KW-0472">Membrane</keyword>
<evidence type="ECO:0000256" key="2">
    <source>
        <dbReference type="SAM" id="Phobius"/>
    </source>
</evidence>
<feature type="transmembrane region" description="Helical" evidence="2">
    <location>
        <begin position="186"/>
        <end position="207"/>
    </location>
</feature>
<feature type="coiled-coil region" evidence="1">
    <location>
        <begin position="541"/>
        <end position="571"/>
    </location>
</feature>
<evidence type="ECO:0000259" key="3">
    <source>
        <dbReference type="Pfam" id="PF20693"/>
    </source>
</evidence>
<reference evidence="4 5" key="1">
    <citation type="submission" date="2020-02" db="EMBL/GenBank/DDBJ databases">
        <title>Flavobacterium sp. genome.</title>
        <authorList>
            <person name="Jung H.S."/>
            <person name="Baek J.H."/>
            <person name="Jeon C.O."/>
        </authorList>
    </citation>
    <scope>NUCLEOTIDE SEQUENCE [LARGE SCALE GENOMIC DNA]</scope>
    <source>
        <strain evidence="4 5">SE-s27</strain>
    </source>
</reference>
<sequence length="1220" mass="143797">MNLSFIFSLFDKKNVSVIDEVTSVSSLAPKILTKKEDLEKVQPYLDKLKDTLNAKGINNIALTGGYGSGKSSLLKTFQHWNKNEYNFLNISLAAFNKTEENTLKNEELERQLEISILQQIIYKVNPVNLPESRFKRIVNIPNWKLWGLIPISFTIWLMSVILLFKYNYLDKLNPNTWTFRFKDLDFSTNLIFIFSFLGIGYFSKLVVELFSNSKINKVNLKGEIEIGDNSNKSILNEHYDEILYYFEKNNFNVVVIEDLDRFDNTNIFTKLRELNILLNNADSINNRNCYKDFGIKFLYAVGDDLFNDKKERVKFFEYIIPVIPFINSSNANEQLKTLIKESDLEENVFPKEFLSDITTFIDDIDMRLLINIFHEFVIYRNILKPDVLKGNESELFAMITYKNIDPEDFNKLNNKEGKLYKLINEKKKYTQALLTQINNKIIDRENEIENIDNENISDVEELKSIYLKTIINKLPSTYLISNENINDDIFNKLGDKKVVKCKEYDNYYRQLYDREYPIVFSEIENEVNPDFNYNERVELIKNKDKNKKNLLQKEIEKLRSEKSEIENWDLKQIFKEVDINQYLNDFTNNGLLRNLILEGYINENYNDYISLFHEVSLTKEDKKFERNVKSGFYEGFEYKLTHIENLVDNHIDLKYFKRDTILNFDLLNYLGNNYNRYTEKYDAIIGVLSNEKEKSIEFIDKYISIEERPLKIFIEKLVKNWKGFWDYIYLKSNFTPEKEDKYLSLIIQFGLIDDILSSQNNNTLTTAITQKSHFLSLVKSTEEFNYYGKITKLIEKLNVKFEELENPNNETKELFNFVFNNNYYQINKGNILQMITLYGNVDDENDFETSNYGTILQSNCKPLIDYINSNINTYVEDVYLKLEQNISESEESLLELLNNVDLEDKLKIKIIQKLDTLISDLSNIEDIEIKKQLLTNLKVVANWKNVIDYYTNCEKKIDEILAEYLNTEIVSNKLSEIKISKEDKELEKSVLLCNDINDDIYINLLKSTYYIYNSLNFEDLNEIKVENLVKKNLSTTKANYDKLREGFADNHITLIERDFSKFFDKIEDFETDEEDILMILKSDKITIDNRFKYISKLTEQTIIDNKAIAKKVGEIILSKTSKVEFAYNAIESIIKNLDSTENKVKFINLYFTQLSNDNIILLVKSLSYNHSELFVKRKRPLFNDNNHNRELLTKLKTKGLINSFGNDEKDNSKIRAVANY</sequence>
<comment type="caution">
    <text evidence="4">The sequence shown here is derived from an EMBL/GenBank/DDBJ whole genome shotgun (WGS) entry which is preliminary data.</text>
</comment>
<dbReference type="InterPro" id="IPR027417">
    <property type="entry name" value="P-loop_NTPase"/>
</dbReference>
<organism evidence="4 5">
    <name type="scientific">Flavobacterium solisilvae</name>
    <dbReference type="NCBI Taxonomy" id="1852019"/>
    <lineage>
        <taxon>Bacteria</taxon>
        <taxon>Pseudomonadati</taxon>
        <taxon>Bacteroidota</taxon>
        <taxon>Flavobacteriia</taxon>
        <taxon>Flavobacteriales</taxon>
        <taxon>Flavobacteriaceae</taxon>
        <taxon>Flavobacterium</taxon>
    </lineage>
</organism>
<accession>A0ABX1QSY4</accession>
<feature type="transmembrane region" description="Helical" evidence="2">
    <location>
        <begin position="145"/>
        <end position="166"/>
    </location>
</feature>
<name>A0ABX1QSY4_9FLAO</name>
<keyword evidence="2" id="KW-0812">Transmembrane</keyword>
<dbReference type="EMBL" id="JAAMPT010000189">
    <property type="protein sequence ID" value="NMH23949.1"/>
    <property type="molecule type" value="Genomic_DNA"/>
</dbReference>
<keyword evidence="1" id="KW-0175">Coiled coil</keyword>
<protein>
    <recommendedName>
        <fullName evidence="3">YobI-like P-loop NTPase domain-containing protein</fullName>
    </recommendedName>
</protein>